<dbReference type="InterPro" id="IPR036909">
    <property type="entry name" value="Cyt_c-like_dom_sf"/>
</dbReference>
<dbReference type="Pfam" id="PF00034">
    <property type="entry name" value="Cytochrom_C"/>
    <property type="match status" value="1"/>
</dbReference>
<keyword evidence="2 4" id="KW-0479">Metal-binding</keyword>
<evidence type="ECO:0000256" key="1">
    <source>
        <dbReference type="ARBA" id="ARBA00022617"/>
    </source>
</evidence>
<dbReference type="GO" id="GO:0020037">
    <property type="term" value="F:heme binding"/>
    <property type="evidence" value="ECO:0007669"/>
    <property type="project" value="InterPro"/>
</dbReference>
<protein>
    <submittedName>
        <fullName evidence="6">C-type cytochrome</fullName>
    </submittedName>
</protein>
<comment type="caution">
    <text evidence="6">The sequence shown here is derived from an EMBL/GenBank/DDBJ whole genome shotgun (WGS) entry which is preliminary data.</text>
</comment>
<feature type="domain" description="Cytochrome c" evidence="5">
    <location>
        <begin position="188"/>
        <end position="297"/>
    </location>
</feature>
<dbReference type="GO" id="GO:0046872">
    <property type="term" value="F:metal ion binding"/>
    <property type="evidence" value="ECO:0007669"/>
    <property type="project" value="UniProtKB-KW"/>
</dbReference>
<evidence type="ECO:0000313" key="7">
    <source>
        <dbReference type="Proteomes" id="UP000436016"/>
    </source>
</evidence>
<dbReference type="InterPro" id="IPR009056">
    <property type="entry name" value="Cyt_c-like_dom"/>
</dbReference>
<name>A0A6B0TXG0_9RHOB</name>
<gene>
    <name evidence="6" type="ORF">GSH16_11020</name>
</gene>
<evidence type="ECO:0000256" key="3">
    <source>
        <dbReference type="ARBA" id="ARBA00023004"/>
    </source>
</evidence>
<keyword evidence="1 4" id="KW-0349">Heme</keyword>
<proteinExistence type="predicted"/>
<organism evidence="6 7">
    <name type="scientific">Oceanomicrobium pacificus</name>
    <dbReference type="NCBI Taxonomy" id="2692916"/>
    <lineage>
        <taxon>Bacteria</taxon>
        <taxon>Pseudomonadati</taxon>
        <taxon>Pseudomonadota</taxon>
        <taxon>Alphaproteobacteria</taxon>
        <taxon>Rhodobacterales</taxon>
        <taxon>Paracoccaceae</taxon>
        <taxon>Oceanomicrobium</taxon>
    </lineage>
</organism>
<dbReference type="InterPro" id="IPR051459">
    <property type="entry name" value="Cytochrome_c-type_DH"/>
</dbReference>
<dbReference type="GO" id="GO:0009055">
    <property type="term" value="F:electron transfer activity"/>
    <property type="evidence" value="ECO:0007669"/>
    <property type="project" value="InterPro"/>
</dbReference>
<dbReference type="PANTHER" id="PTHR35008:SF8">
    <property type="entry name" value="ALCOHOL DEHYDROGENASE CYTOCHROME C SUBUNIT"/>
    <property type="match status" value="1"/>
</dbReference>
<evidence type="ECO:0000256" key="4">
    <source>
        <dbReference type="PROSITE-ProRule" id="PRU00433"/>
    </source>
</evidence>
<dbReference type="Proteomes" id="UP000436016">
    <property type="component" value="Unassembled WGS sequence"/>
</dbReference>
<keyword evidence="7" id="KW-1185">Reference proteome</keyword>
<dbReference type="PANTHER" id="PTHR35008">
    <property type="entry name" value="BLL4482 PROTEIN-RELATED"/>
    <property type="match status" value="1"/>
</dbReference>
<evidence type="ECO:0000313" key="6">
    <source>
        <dbReference type="EMBL" id="MXU65982.1"/>
    </source>
</evidence>
<reference evidence="6 7" key="1">
    <citation type="submission" date="2019-12" db="EMBL/GenBank/DDBJ databases">
        <title>Strain KN286 was isolated from seawater, which was collected from Caroline Seamount in the tropical western Pacific.</title>
        <authorList>
            <person name="Wang Q."/>
        </authorList>
    </citation>
    <scope>NUCLEOTIDE SEQUENCE [LARGE SCALE GENOMIC DNA]</scope>
    <source>
        <strain evidence="6 7">KN286</strain>
    </source>
</reference>
<dbReference type="Gene3D" id="1.10.760.10">
    <property type="entry name" value="Cytochrome c-like domain"/>
    <property type="match status" value="1"/>
</dbReference>
<dbReference type="AlphaFoldDB" id="A0A6B0TXG0"/>
<dbReference type="EMBL" id="WUWG01000003">
    <property type="protein sequence ID" value="MXU65982.1"/>
    <property type="molecule type" value="Genomic_DNA"/>
</dbReference>
<dbReference type="SUPFAM" id="SSF46626">
    <property type="entry name" value="Cytochrome c"/>
    <property type="match status" value="2"/>
</dbReference>
<feature type="domain" description="Cytochrome c" evidence="5">
    <location>
        <begin position="38"/>
        <end position="146"/>
    </location>
</feature>
<accession>A0A6B0TXG0</accession>
<keyword evidence="3 4" id="KW-0408">Iron</keyword>
<evidence type="ECO:0000256" key="2">
    <source>
        <dbReference type="ARBA" id="ARBA00022723"/>
    </source>
</evidence>
<evidence type="ECO:0000259" key="5">
    <source>
        <dbReference type="PROSITE" id="PS51007"/>
    </source>
</evidence>
<dbReference type="PROSITE" id="PS51007">
    <property type="entry name" value="CYTC"/>
    <property type="match status" value="2"/>
</dbReference>
<dbReference type="RefSeq" id="WP_160854960.1">
    <property type="nucleotide sequence ID" value="NZ_WUWG01000003.1"/>
</dbReference>
<sequence length="305" mass="31653">MLRFLGILALLGLAGLALFWVLTRPERIDPDVLAGLAGDAARGERIFHLGGCASCHAAPEAEGEARLVLAGGRRLASPFGTFVAPNISSDPEHGIGGWTAEDLVNAMQFGTSPEGTHFYPAFPYTSYRRMDLGDIVDLHAYLGTLPPDATPSVGHDLPFPFTIRRGLGLWKRLHLKDGPVLPPESLSAEAQAGQVLVEGGGHCGECHTPRGLTGGLALGNWLAGAANPSGEGRIPDITPGPDGIGDWSVADIAGYLTTGFTPEFDSVGGEMVEVVKNMAALPEADVQAIAAYLAEVPASGGASAD</sequence>